<evidence type="ECO:0000256" key="5">
    <source>
        <dbReference type="ARBA" id="ARBA00022777"/>
    </source>
</evidence>
<keyword evidence="7 8" id="KW-0472">Membrane</keyword>
<dbReference type="FunFam" id="3.30.565.10:FF:000006">
    <property type="entry name" value="Sensor histidine kinase WalK"/>
    <property type="match status" value="1"/>
</dbReference>
<accession>A0A2T7FWU8</accession>
<keyword evidence="8" id="KW-0812">Transmembrane</keyword>
<dbReference type="InterPro" id="IPR050736">
    <property type="entry name" value="Sensor_HK_Regulatory"/>
</dbReference>
<dbReference type="Proteomes" id="UP000244817">
    <property type="component" value="Unassembled WGS sequence"/>
</dbReference>
<evidence type="ECO:0000256" key="6">
    <source>
        <dbReference type="ARBA" id="ARBA00023012"/>
    </source>
</evidence>
<feature type="transmembrane region" description="Helical" evidence="8">
    <location>
        <begin position="189"/>
        <end position="207"/>
    </location>
</feature>
<dbReference type="EMBL" id="QCYG01000005">
    <property type="protein sequence ID" value="PVA06637.1"/>
    <property type="molecule type" value="Genomic_DNA"/>
</dbReference>
<keyword evidence="11" id="KW-1185">Reference proteome</keyword>
<dbReference type="PROSITE" id="PS50109">
    <property type="entry name" value="HIS_KIN"/>
    <property type="match status" value="1"/>
</dbReference>
<gene>
    <name evidence="10" type="ORF">DC363_08890</name>
</gene>
<feature type="transmembrane region" description="Helical" evidence="8">
    <location>
        <begin position="64"/>
        <end position="85"/>
    </location>
</feature>
<evidence type="ECO:0000256" key="4">
    <source>
        <dbReference type="ARBA" id="ARBA00022679"/>
    </source>
</evidence>
<evidence type="ECO:0000313" key="11">
    <source>
        <dbReference type="Proteomes" id="UP000244817"/>
    </source>
</evidence>
<feature type="transmembrane region" description="Helical" evidence="8">
    <location>
        <begin position="132"/>
        <end position="151"/>
    </location>
</feature>
<keyword evidence="3" id="KW-0597">Phosphoprotein</keyword>
<feature type="transmembrane region" description="Helical" evidence="8">
    <location>
        <begin position="36"/>
        <end position="58"/>
    </location>
</feature>
<keyword evidence="8" id="KW-1133">Transmembrane helix</keyword>
<dbReference type="GO" id="GO:0000155">
    <property type="term" value="F:phosphorelay sensor kinase activity"/>
    <property type="evidence" value="ECO:0007669"/>
    <property type="project" value="InterPro"/>
</dbReference>
<evidence type="ECO:0000256" key="7">
    <source>
        <dbReference type="ARBA" id="ARBA00023136"/>
    </source>
</evidence>
<sequence>MHRSNRRQPNVQHPLSQYTLMSPNDPRLVRRRIREYARVGIELLSQRMVIYTLAFVLTVAYFDFVIGAIFFSLILLCEVIDLFMFRAILRQRDWSAQGTRRAMTMIYVGTVLSAVAISLFATATALQQSAESGHFMPIFMLISAAIFAAINNQHFHTVLALRLAIYVAAIVFIPAYDILTHRAPLSSELWLNMFTVIFVLGFLIELARTHISSYTRMQQNQERLEQQHERTKAAYQAKNQFLATVSHELRTPLTSIKGALGIVNAGTFCEVPAQIKAPLDIAERNTRRLADLVDDLLTLQRAEHGHLELNLDTLDLGALIGETIDRFAPYAENAGVKVTTRLPDPAVWVDGDAKRIEQVVTNLLSNAAKFSDGAGEVQVTLERDNGMVRLSVTDQGIGIPQDAHDRIFEQFGQLDSSDTRSFQGTGLGLNISKRIVEAHGARLDFISELGVGSTFFVEFPEPQVHAIAAQ</sequence>
<dbReference type="InterPro" id="IPR003594">
    <property type="entry name" value="HATPase_dom"/>
</dbReference>
<comment type="caution">
    <text evidence="10">The sequence shown here is derived from an EMBL/GenBank/DDBJ whole genome shotgun (WGS) entry which is preliminary data.</text>
</comment>
<dbReference type="Pfam" id="PF00512">
    <property type="entry name" value="HisKA"/>
    <property type="match status" value="1"/>
</dbReference>
<dbReference type="InterPro" id="IPR036890">
    <property type="entry name" value="HATPase_C_sf"/>
</dbReference>
<evidence type="ECO:0000256" key="2">
    <source>
        <dbReference type="ARBA" id="ARBA00012438"/>
    </source>
</evidence>
<dbReference type="PRINTS" id="PR00344">
    <property type="entry name" value="BCTRLSENSOR"/>
</dbReference>
<evidence type="ECO:0000256" key="1">
    <source>
        <dbReference type="ARBA" id="ARBA00000085"/>
    </source>
</evidence>
<reference evidence="10 11" key="1">
    <citation type="submission" date="2018-04" db="EMBL/GenBank/DDBJ databases">
        <title>Pelagivirga bohaiensis gen. nov., sp. nov., a bacterium isolated from the Bohai Sea.</title>
        <authorList>
            <person name="Ji X."/>
        </authorList>
    </citation>
    <scope>NUCLEOTIDE SEQUENCE [LARGE SCALE GENOMIC DNA]</scope>
    <source>
        <strain evidence="10 11">BH-SD16</strain>
    </source>
</reference>
<feature type="domain" description="Histidine kinase" evidence="9">
    <location>
        <begin position="244"/>
        <end position="463"/>
    </location>
</feature>
<keyword evidence="5 10" id="KW-0418">Kinase</keyword>
<dbReference type="Gene3D" id="3.30.565.10">
    <property type="entry name" value="Histidine kinase-like ATPase, C-terminal domain"/>
    <property type="match status" value="1"/>
</dbReference>
<dbReference type="SUPFAM" id="SSF47384">
    <property type="entry name" value="Homodimeric domain of signal transducing histidine kinase"/>
    <property type="match status" value="1"/>
</dbReference>
<proteinExistence type="predicted"/>
<dbReference type="SMART" id="SM00387">
    <property type="entry name" value="HATPase_c"/>
    <property type="match status" value="1"/>
</dbReference>
<dbReference type="EC" id="2.7.13.3" evidence="2"/>
<evidence type="ECO:0000256" key="8">
    <source>
        <dbReference type="SAM" id="Phobius"/>
    </source>
</evidence>
<comment type="catalytic activity">
    <reaction evidence="1">
        <text>ATP + protein L-histidine = ADP + protein N-phospho-L-histidine.</text>
        <dbReference type="EC" id="2.7.13.3"/>
    </reaction>
</comment>
<dbReference type="PANTHER" id="PTHR43711">
    <property type="entry name" value="TWO-COMPONENT HISTIDINE KINASE"/>
    <property type="match status" value="1"/>
</dbReference>
<name>A0A2T7FWU8_9RHOB</name>
<keyword evidence="6" id="KW-0902">Two-component regulatory system</keyword>
<evidence type="ECO:0000313" key="10">
    <source>
        <dbReference type="EMBL" id="PVA06637.1"/>
    </source>
</evidence>
<organism evidence="10 11">
    <name type="scientific">Thalassorhabdomicrobium marinisediminis</name>
    <dbReference type="NCBI Taxonomy" id="2170577"/>
    <lineage>
        <taxon>Bacteria</taxon>
        <taxon>Pseudomonadati</taxon>
        <taxon>Pseudomonadota</taxon>
        <taxon>Alphaproteobacteria</taxon>
        <taxon>Rhodobacterales</taxon>
        <taxon>Paracoccaceae</taxon>
        <taxon>Thalassorhabdomicrobium</taxon>
    </lineage>
</organism>
<dbReference type="CDD" id="cd16922">
    <property type="entry name" value="HATPase_EvgS-ArcB-TorS-like"/>
    <property type="match status" value="1"/>
</dbReference>
<dbReference type="PANTHER" id="PTHR43711:SF1">
    <property type="entry name" value="HISTIDINE KINASE 1"/>
    <property type="match status" value="1"/>
</dbReference>
<dbReference type="InterPro" id="IPR036097">
    <property type="entry name" value="HisK_dim/P_sf"/>
</dbReference>
<dbReference type="CDD" id="cd00082">
    <property type="entry name" value="HisKA"/>
    <property type="match status" value="1"/>
</dbReference>
<dbReference type="InterPro" id="IPR005467">
    <property type="entry name" value="His_kinase_dom"/>
</dbReference>
<dbReference type="Gene3D" id="1.10.287.130">
    <property type="match status" value="1"/>
</dbReference>
<dbReference type="AlphaFoldDB" id="A0A2T7FWU8"/>
<dbReference type="InterPro" id="IPR004358">
    <property type="entry name" value="Sig_transdc_His_kin-like_C"/>
</dbReference>
<feature type="transmembrane region" description="Helical" evidence="8">
    <location>
        <begin position="106"/>
        <end position="126"/>
    </location>
</feature>
<dbReference type="InterPro" id="IPR003661">
    <property type="entry name" value="HisK_dim/P_dom"/>
</dbReference>
<dbReference type="Pfam" id="PF02518">
    <property type="entry name" value="HATPase_c"/>
    <property type="match status" value="1"/>
</dbReference>
<dbReference type="FunFam" id="1.10.287.130:FF:000001">
    <property type="entry name" value="Two-component sensor histidine kinase"/>
    <property type="match status" value="1"/>
</dbReference>
<protein>
    <recommendedName>
        <fullName evidence="2">histidine kinase</fullName>
        <ecNumber evidence="2">2.7.13.3</ecNumber>
    </recommendedName>
</protein>
<evidence type="ECO:0000259" key="9">
    <source>
        <dbReference type="PROSITE" id="PS50109"/>
    </source>
</evidence>
<keyword evidence="4" id="KW-0808">Transferase</keyword>
<evidence type="ECO:0000256" key="3">
    <source>
        <dbReference type="ARBA" id="ARBA00022553"/>
    </source>
</evidence>
<dbReference type="SUPFAM" id="SSF55874">
    <property type="entry name" value="ATPase domain of HSP90 chaperone/DNA topoisomerase II/histidine kinase"/>
    <property type="match status" value="1"/>
</dbReference>
<dbReference type="SMART" id="SM00388">
    <property type="entry name" value="HisKA"/>
    <property type="match status" value="1"/>
</dbReference>
<feature type="transmembrane region" description="Helical" evidence="8">
    <location>
        <begin position="163"/>
        <end position="183"/>
    </location>
</feature>